<gene>
    <name evidence="1" type="ORF">C1SCF055_LOCUS29567</name>
</gene>
<dbReference type="EMBL" id="CAMXCT030003321">
    <property type="protein sequence ID" value="CAL4791032.1"/>
    <property type="molecule type" value="Genomic_DNA"/>
</dbReference>
<dbReference type="EMBL" id="CAMXCT010003321">
    <property type="protein sequence ID" value="CAI4003720.1"/>
    <property type="molecule type" value="Genomic_DNA"/>
</dbReference>
<dbReference type="AlphaFoldDB" id="A0A9P1D682"/>
<proteinExistence type="predicted"/>
<accession>A0A9P1D682</accession>
<evidence type="ECO:0000313" key="2">
    <source>
        <dbReference type="EMBL" id="CAL1157095.1"/>
    </source>
</evidence>
<reference evidence="2" key="2">
    <citation type="submission" date="2024-04" db="EMBL/GenBank/DDBJ databases">
        <authorList>
            <person name="Chen Y."/>
            <person name="Shah S."/>
            <person name="Dougan E. K."/>
            <person name="Thang M."/>
            <person name="Chan C."/>
        </authorList>
    </citation>
    <scope>NUCLEOTIDE SEQUENCE [LARGE SCALE GENOMIC DNA]</scope>
</reference>
<dbReference type="EMBL" id="CAMXCT020003321">
    <property type="protein sequence ID" value="CAL1157095.1"/>
    <property type="molecule type" value="Genomic_DNA"/>
</dbReference>
<name>A0A9P1D682_9DINO</name>
<evidence type="ECO:0000313" key="1">
    <source>
        <dbReference type="EMBL" id="CAI4003720.1"/>
    </source>
</evidence>
<comment type="caution">
    <text evidence="1">The sequence shown here is derived from an EMBL/GenBank/DDBJ whole genome shotgun (WGS) entry which is preliminary data.</text>
</comment>
<keyword evidence="3" id="KW-1185">Reference proteome</keyword>
<organism evidence="1">
    <name type="scientific">Cladocopium goreaui</name>
    <dbReference type="NCBI Taxonomy" id="2562237"/>
    <lineage>
        <taxon>Eukaryota</taxon>
        <taxon>Sar</taxon>
        <taxon>Alveolata</taxon>
        <taxon>Dinophyceae</taxon>
        <taxon>Suessiales</taxon>
        <taxon>Symbiodiniaceae</taxon>
        <taxon>Cladocopium</taxon>
    </lineage>
</organism>
<sequence length="1144" mass="128978">MIDANARSGFNDKIHVFEKDDITNANTGLFREFLAEHNICVPLQHLHYMKENTQHGFIQVKTVNIGSTTSSSPHHGMLPVPSHVASIIWTLGMGDHRAMAVELQWHGTTAFTSEPRSRVKYARTKISTTSLEADLEEYQPLHWKTDIETQVDHFNVFVQTTLQRQCPVDRHGPKKSYHFDHVATAGSEATSPKTDQAQQEETKAELHQVALQLRRDLTAAKRTHVQEAITSLPPDSAASNILNTLKPIIGPTNPKLRKVSPLPMILNEQGKPCATPAELSDCWANFFGSMEGGDRVSDHDLRQDWLSSLGDFMQSDLSLTLDDVPSLTELEAAYRRRLKLPDDALRDLQYILQLPAATETAGLPLHLRRALQALHTNTHFRVRGQEDTTHTRIGSRPGDPFADVVFGYMFSRLLSAVEQHMQEHGILETIHDSAAPGLFPEHPQQHQVCMTHGVTPNLQKGKAEILFTFRHSRREMRKRIAIGNSAFNAHRRLLFQNQDLSTTKRAELFMTLVNNKISYGTETWVLDDLQSQKYFHSAILRLYKRLLKIPPEQAVQDDEILTKNYYVWLAYGTLACSRNAKRSPHGLSCVLTSSGLARYKRTYSGFGGLSTTRPSCPTPVTISQRGSTCSATIAATGRRFYSEAFIWFSCIDKMTYFCADFIMMSLRNWLNGDRSHMRLFAHISQLNVRLGIMAACNVNCDAGPKLEKELIFSKIMALWPEYALAPVTTISGEHNMMTFYQHNKQKGSDPECLQSRLRACIQTHAIGWTLMLITLQHVLAAFETLQDYDVGISREDLRAALSHLAEPYAWNFLTEITYEAAEHDHLHHLDLYEQWCRDFASASTSWKPTLCCPRPFFRERVVLHAYSGRRRPGDFQWFLDALGRQHKLEGFYVVSLDIVIDSTWGDIGNQKTQRFWLDSIRSGFVIGFLAGPPCCTWSIARDKKVANSNRRGPRVLRNREALWGFWSVSLKEKRQLFDGHLLLGFSLHAMVLLSSVQGCGALEHPAEPAEENAASIWRLPLMQMITTLPGFQHFLLGAGTAKRTGLLALNLSDLPTFLRGSAICAHIHRNQTIGVDEAGQFKTAKLKEYPPALCKALAEGFFSNFPLSTETMKAPHLPAEFINRCKQMTCTTMGHAICADYTGS</sequence>
<dbReference type="Proteomes" id="UP001152797">
    <property type="component" value="Unassembled WGS sequence"/>
</dbReference>
<reference evidence="1" key="1">
    <citation type="submission" date="2022-10" db="EMBL/GenBank/DDBJ databases">
        <authorList>
            <person name="Chen Y."/>
            <person name="Dougan E. K."/>
            <person name="Chan C."/>
            <person name="Rhodes N."/>
            <person name="Thang M."/>
        </authorList>
    </citation>
    <scope>NUCLEOTIDE SEQUENCE</scope>
</reference>
<evidence type="ECO:0000313" key="3">
    <source>
        <dbReference type="Proteomes" id="UP001152797"/>
    </source>
</evidence>
<dbReference type="OrthoDB" id="415871at2759"/>
<protein>
    <submittedName>
        <fullName evidence="1">Uncharacterized protein</fullName>
    </submittedName>
</protein>